<evidence type="ECO:0000256" key="2">
    <source>
        <dbReference type="SAM" id="MobiDB-lite"/>
    </source>
</evidence>
<protein>
    <submittedName>
        <fullName evidence="4">Uncharacterized protein LOC106066318</fullName>
    </submittedName>
</protein>
<dbReference type="OrthoDB" id="6126785at2759"/>
<dbReference type="GeneID" id="106066318"/>
<feature type="region of interest" description="Disordered" evidence="2">
    <location>
        <begin position="92"/>
        <end position="129"/>
    </location>
</feature>
<organism evidence="3 4">
    <name type="scientific">Biomphalaria glabrata</name>
    <name type="common">Bloodfluke planorb</name>
    <name type="synonym">Freshwater snail</name>
    <dbReference type="NCBI Taxonomy" id="6526"/>
    <lineage>
        <taxon>Eukaryota</taxon>
        <taxon>Metazoa</taxon>
        <taxon>Spiralia</taxon>
        <taxon>Lophotrochozoa</taxon>
        <taxon>Mollusca</taxon>
        <taxon>Gastropoda</taxon>
        <taxon>Heterobranchia</taxon>
        <taxon>Euthyneura</taxon>
        <taxon>Panpulmonata</taxon>
        <taxon>Hygrophila</taxon>
        <taxon>Lymnaeoidea</taxon>
        <taxon>Planorbidae</taxon>
        <taxon>Biomphalaria</taxon>
    </lineage>
</organism>
<evidence type="ECO:0000256" key="1">
    <source>
        <dbReference type="SAM" id="Coils"/>
    </source>
</evidence>
<dbReference type="Gene3D" id="1.20.1480.30">
    <property type="entry name" value="Designed four-helix bundle protein"/>
    <property type="match status" value="1"/>
</dbReference>
<dbReference type="Gene3D" id="2.60.120.40">
    <property type="match status" value="1"/>
</dbReference>
<feature type="compositionally biased region" description="Basic and acidic residues" evidence="2">
    <location>
        <begin position="100"/>
        <end position="117"/>
    </location>
</feature>
<reference evidence="4" key="1">
    <citation type="submission" date="2025-08" db="UniProtKB">
        <authorList>
            <consortium name="RefSeq"/>
        </authorList>
    </citation>
    <scope>IDENTIFICATION</scope>
</reference>
<proteinExistence type="predicted"/>
<feature type="coiled-coil region" evidence="1">
    <location>
        <begin position="203"/>
        <end position="301"/>
    </location>
</feature>
<accession>A0A9W3B6A5</accession>
<feature type="coiled-coil region" evidence="1">
    <location>
        <begin position="136"/>
        <end position="170"/>
    </location>
</feature>
<keyword evidence="1" id="KW-0175">Coiled coil</keyword>
<evidence type="ECO:0000313" key="4">
    <source>
        <dbReference type="RefSeq" id="XP_055894998.1"/>
    </source>
</evidence>
<dbReference type="RefSeq" id="XP_055894998.1">
    <property type="nucleotide sequence ID" value="XM_056039023.1"/>
</dbReference>
<dbReference type="InterPro" id="IPR008983">
    <property type="entry name" value="Tumour_necrosis_fac-like_dom"/>
</dbReference>
<dbReference type="Proteomes" id="UP001165740">
    <property type="component" value="Chromosome 8"/>
</dbReference>
<gene>
    <name evidence="4" type="primary">LOC106066318</name>
</gene>
<evidence type="ECO:0000313" key="3">
    <source>
        <dbReference type="Proteomes" id="UP001165740"/>
    </source>
</evidence>
<dbReference type="AlphaFoldDB" id="A0A9W3B6A5"/>
<sequence length="493" mass="57055">MRPHIQHQIITLNLKVSEHFRQRLVDLEVSLADLLEKGQRWLDDDDDVMTFVQMNQFLVNENSRCLQTCLDMANGKEEVCLCDEDASLGKKTSKLIPTSNDKEERSEPQRNKEEINGDRSIPPSSIQTETNFSTLNDKIETVTKSLTKKIKSLQKRNTEQEKFIQEMLKNQTIAENKTKAKLDDFLTELHKANEYIKFQTEFLSQKVENCKDSNETIRNQQEQIENNYKENIENITKQLQSCHELIKVETESLDKLRKELQATKDCNDLIKSENHIFLTKLSHVENTLHDVSKDLEKLKKDFTDISISVSQTESSNKLNLEHFRNTFTDIDDRMISFSSDLDKMTGDIVTIKSKNIAESFYIGLYESVETDVYSEEVVKIFDCPYNADETHPLPYDTQTGVYTAPYGGLYLICLMIENLTDLRVQLGVFTKYDNDEECLQGICRASLKDTTTSTVFPITLRKDEQVYSKYADDYECLRLGYNSTFVCLLIKKI</sequence>
<name>A0A9W3B6A5_BIOGL</name>
<keyword evidence="3" id="KW-1185">Reference proteome</keyword>